<evidence type="ECO:0000313" key="1">
    <source>
        <dbReference type="EMBL" id="CPR16773.1"/>
    </source>
</evidence>
<reference evidence="2" key="1">
    <citation type="submission" date="2015-02" db="EMBL/GenBank/DDBJ databases">
        <authorList>
            <person name="Chooi Y.-H."/>
        </authorList>
    </citation>
    <scope>NUCLEOTIDE SEQUENCE [LARGE SCALE GENOMIC DNA]</scope>
    <source>
        <strain evidence="2">strain Y</strain>
    </source>
</reference>
<gene>
    <name evidence="1" type="ORF">YBN1229_v1_0957</name>
</gene>
<keyword evidence="2" id="KW-1185">Reference proteome</keyword>
<dbReference type="AlphaFoldDB" id="A0A0D6JC19"/>
<accession>A0A0D6JC19</accession>
<name>A0A0D6JC19_9HYPH</name>
<dbReference type="Proteomes" id="UP000033187">
    <property type="component" value="Chromosome 1"/>
</dbReference>
<dbReference type="EMBL" id="LN829119">
    <property type="protein sequence ID" value="CPR16773.1"/>
    <property type="molecule type" value="Genomic_DNA"/>
</dbReference>
<dbReference type="KEGG" id="fiy:BN1229_v1_0957"/>
<organism evidence="1 2">
    <name type="scientific">Candidatus Filomicrobium marinum</name>
    <dbReference type="NCBI Taxonomy" id="1608628"/>
    <lineage>
        <taxon>Bacteria</taxon>
        <taxon>Pseudomonadati</taxon>
        <taxon>Pseudomonadota</taxon>
        <taxon>Alphaproteobacteria</taxon>
        <taxon>Hyphomicrobiales</taxon>
        <taxon>Hyphomicrobiaceae</taxon>
        <taxon>Filomicrobium</taxon>
    </lineage>
</organism>
<sequence length="65" mass="6373">MAVAAYQRQGSGEGARDKAAVATEAARARAVASKPGRVEIVEVVGAVAAGVDLASQGLVAVRAAP</sequence>
<proteinExistence type="predicted"/>
<dbReference type="KEGG" id="fil:BN1229_v1_0954"/>
<protein>
    <submittedName>
        <fullName evidence="1">Uncharacterized protein</fullName>
    </submittedName>
</protein>
<evidence type="ECO:0000313" key="2">
    <source>
        <dbReference type="Proteomes" id="UP000033187"/>
    </source>
</evidence>